<keyword evidence="3" id="KW-1185">Reference proteome</keyword>
<dbReference type="AlphaFoldDB" id="A0A7E4ZQJ8"/>
<sequence length="259" mass="29286">MPRNKIVMGVSPYGRTWLLNDAEVNGVGAPARPGAPFESNLEGVASLSDICHLSYYARPTWNDIQKVPYMVQKNVWVSYDNEESVKEKMKYVVENEYAGAYLYELSLDDFRSRCHGGLAAGFQPFDIANFMKKYLQTDFPVKPTSPPTPTPQPEYPGPCDHEVADGYNSPFRIDPKSCERYYYCGSDASYHRVIRHLSCGPGLWWSKTGEKCVYAHYGFCENIPPVMPPPPFWNGTYPFVDAVNNATKPKLEKLDGKLQ</sequence>
<reference evidence="4" key="2">
    <citation type="submission" date="2020-10" db="UniProtKB">
        <authorList>
            <consortium name="WormBaseParasite"/>
        </authorList>
    </citation>
    <scope>IDENTIFICATION</scope>
</reference>
<dbReference type="SUPFAM" id="SSF57625">
    <property type="entry name" value="Invertebrate chitin-binding proteins"/>
    <property type="match status" value="1"/>
</dbReference>
<organism evidence="3 4">
    <name type="scientific">Panagrellus redivivus</name>
    <name type="common">Microworm</name>
    <dbReference type="NCBI Taxonomy" id="6233"/>
    <lineage>
        <taxon>Eukaryota</taxon>
        <taxon>Metazoa</taxon>
        <taxon>Ecdysozoa</taxon>
        <taxon>Nematoda</taxon>
        <taxon>Chromadorea</taxon>
        <taxon>Rhabditida</taxon>
        <taxon>Tylenchina</taxon>
        <taxon>Panagrolaimomorpha</taxon>
        <taxon>Panagrolaimoidea</taxon>
        <taxon>Panagrolaimidae</taxon>
        <taxon>Panagrellus</taxon>
    </lineage>
</organism>
<dbReference type="InterPro" id="IPR029070">
    <property type="entry name" value="Chitinase_insertion_sf"/>
</dbReference>
<reference evidence="3" key="1">
    <citation type="journal article" date="2013" name="Genetics">
        <title>The draft genome and transcriptome of Panagrellus redivivus are shaped by the harsh demands of a free-living lifestyle.</title>
        <authorList>
            <person name="Srinivasan J."/>
            <person name="Dillman A.R."/>
            <person name="Macchietto M.G."/>
            <person name="Heikkinen L."/>
            <person name="Lakso M."/>
            <person name="Fracchia K.M."/>
            <person name="Antoshechkin I."/>
            <person name="Mortazavi A."/>
            <person name="Wong G."/>
            <person name="Sternberg P.W."/>
        </authorList>
    </citation>
    <scope>NUCLEOTIDE SEQUENCE [LARGE SCALE GENOMIC DNA]</scope>
    <source>
        <strain evidence="3">MT8872</strain>
    </source>
</reference>
<proteinExistence type="predicted"/>
<evidence type="ECO:0000259" key="1">
    <source>
        <dbReference type="PROSITE" id="PS50940"/>
    </source>
</evidence>
<feature type="domain" description="Chitin-binding type-2" evidence="1">
    <location>
        <begin position="156"/>
        <end position="222"/>
    </location>
</feature>
<name>A0A7E4ZQJ8_PANRE</name>
<dbReference type="GO" id="GO:0008061">
    <property type="term" value="F:chitin binding"/>
    <property type="evidence" value="ECO:0007669"/>
    <property type="project" value="InterPro"/>
</dbReference>
<dbReference type="GO" id="GO:0004568">
    <property type="term" value="F:chitinase activity"/>
    <property type="evidence" value="ECO:0007669"/>
    <property type="project" value="TreeGrafter"/>
</dbReference>
<dbReference type="GO" id="GO:0005975">
    <property type="term" value="P:carbohydrate metabolic process"/>
    <property type="evidence" value="ECO:0007669"/>
    <property type="project" value="InterPro"/>
</dbReference>
<dbReference type="GO" id="GO:0006032">
    <property type="term" value="P:chitin catabolic process"/>
    <property type="evidence" value="ECO:0007669"/>
    <property type="project" value="TreeGrafter"/>
</dbReference>
<dbReference type="WBParaSite" id="Pan_g11181.t1">
    <property type="protein sequence ID" value="Pan_g11181.t1"/>
    <property type="gene ID" value="Pan_g11181"/>
</dbReference>
<dbReference type="Pfam" id="PF00704">
    <property type="entry name" value="Glyco_hydro_18"/>
    <property type="match status" value="1"/>
</dbReference>
<evidence type="ECO:0000313" key="4">
    <source>
        <dbReference type="WBParaSite" id="Pan_g11181.t1"/>
    </source>
</evidence>
<dbReference type="GO" id="GO:0005576">
    <property type="term" value="C:extracellular region"/>
    <property type="evidence" value="ECO:0007669"/>
    <property type="project" value="InterPro"/>
</dbReference>
<dbReference type="InterPro" id="IPR001223">
    <property type="entry name" value="Glyco_hydro18_cat"/>
</dbReference>
<feature type="domain" description="GH18" evidence="2">
    <location>
        <begin position="1"/>
        <end position="138"/>
    </location>
</feature>
<dbReference type="Gene3D" id="3.10.50.10">
    <property type="match status" value="1"/>
</dbReference>
<dbReference type="InterPro" id="IPR036508">
    <property type="entry name" value="Chitin-bd_dom_sf"/>
</dbReference>
<dbReference type="InterPro" id="IPR002557">
    <property type="entry name" value="Chitin-bd_dom"/>
</dbReference>
<dbReference type="PANTHER" id="PTHR11177:SF400">
    <property type="entry name" value="ENDOCHITINASE-RELATED"/>
    <property type="match status" value="1"/>
</dbReference>
<dbReference type="Gene3D" id="2.170.140.10">
    <property type="entry name" value="Chitin binding domain"/>
    <property type="match status" value="1"/>
</dbReference>
<dbReference type="SUPFAM" id="SSF51445">
    <property type="entry name" value="(Trans)glycosidases"/>
    <property type="match status" value="1"/>
</dbReference>
<dbReference type="InterPro" id="IPR017853">
    <property type="entry name" value="GH"/>
</dbReference>
<protein>
    <submittedName>
        <fullName evidence="4">Chitin-binding type-2 domain-containing protein</fullName>
    </submittedName>
</protein>
<accession>A0A7E4ZQJ8</accession>
<evidence type="ECO:0000259" key="2">
    <source>
        <dbReference type="PROSITE" id="PS51910"/>
    </source>
</evidence>
<dbReference type="Pfam" id="PF01607">
    <property type="entry name" value="CBM_14"/>
    <property type="match status" value="1"/>
</dbReference>
<dbReference type="InterPro" id="IPR050314">
    <property type="entry name" value="Glycosyl_Hydrlase_18"/>
</dbReference>
<dbReference type="Proteomes" id="UP000492821">
    <property type="component" value="Unassembled WGS sequence"/>
</dbReference>
<dbReference type="PANTHER" id="PTHR11177">
    <property type="entry name" value="CHITINASE"/>
    <property type="match status" value="1"/>
</dbReference>
<dbReference type="Gene3D" id="3.20.20.80">
    <property type="entry name" value="Glycosidases"/>
    <property type="match status" value="1"/>
</dbReference>
<evidence type="ECO:0000313" key="3">
    <source>
        <dbReference type="Proteomes" id="UP000492821"/>
    </source>
</evidence>
<dbReference type="PROSITE" id="PS51910">
    <property type="entry name" value="GH18_2"/>
    <property type="match status" value="1"/>
</dbReference>
<dbReference type="PROSITE" id="PS50940">
    <property type="entry name" value="CHIT_BIND_II"/>
    <property type="match status" value="1"/>
</dbReference>
<dbReference type="SUPFAM" id="SSF54556">
    <property type="entry name" value="Chitinase insertion domain"/>
    <property type="match status" value="1"/>
</dbReference>